<dbReference type="AlphaFoldDB" id="A0A374PCM3"/>
<protein>
    <submittedName>
        <fullName evidence="6">FadR family transcriptional regulator</fullName>
    </submittedName>
</protein>
<dbReference type="SMART" id="SM00895">
    <property type="entry name" value="FCD"/>
    <property type="match status" value="1"/>
</dbReference>
<dbReference type="EMBL" id="QSON01000001">
    <property type="protein sequence ID" value="RGJ07858.1"/>
    <property type="molecule type" value="Genomic_DNA"/>
</dbReference>
<dbReference type="InterPro" id="IPR000524">
    <property type="entry name" value="Tscrpt_reg_HTH_GntR"/>
</dbReference>
<dbReference type="SUPFAM" id="SSF46785">
    <property type="entry name" value="Winged helix' DNA-binding domain"/>
    <property type="match status" value="1"/>
</dbReference>
<comment type="caution">
    <text evidence="6">The sequence shown here is derived from an EMBL/GenBank/DDBJ whole genome shotgun (WGS) entry which is preliminary data.</text>
</comment>
<dbReference type="Proteomes" id="UP000261023">
    <property type="component" value="Unassembled WGS sequence"/>
</dbReference>
<dbReference type="Gene3D" id="1.10.10.10">
    <property type="entry name" value="Winged helix-like DNA-binding domain superfamily/Winged helix DNA-binding domain"/>
    <property type="match status" value="1"/>
</dbReference>
<proteinExistence type="predicted"/>
<dbReference type="GO" id="GO:0003677">
    <property type="term" value="F:DNA binding"/>
    <property type="evidence" value="ECO:0007669"/>
    <property type="project" value="UniProtKB-KW"/>
</dbReference>
<dbReference type="PROSITE" id="PS50949">
    <property type="entry name" value="HTH_GNTR"/>
    <property type="match status" value="1"/>
</dbReference>
<dbReference type="GO" id="GO:0003700">
    <property type="term" value="F:DNA-binding transcription factor activity"/>
    <property type="evidence" value="ECO:0007669"/>
    <property type="project" value="InterPro"/>
</dbReference>
<evidence type="ECO:0000313" key="8">
    <source>
        <dbReference type="Proteomes" id="UP000263014"/>
    </source>
</evidence>
<dbReference type="Gene3D" id="1.20.120.530">
    <property type="entry name" value="GntR ligand-binding domain-like"/>
    <property type="match status" value="1"/>
</dbReference>
<keyword evidence="1" id="KW-0805">Transcription regulation</keyword>
<dbReference type="InterPro" id="IPR008920">
    <property type="entry name" value="TF_FadR/GntR_C"/>
</dbReference>
<dbReference type="EMBL" id="QTJW01000038">
    <property type="protein sequence ID" value="RGD66660.1"/>
    <property type="molecule type" value="Genomic_DNA"/>
</dbReference>
<evidence type="ECO:0000259" key="4">
    <source>
        <dbReference type="PROSITE" id="PS50949"/>
    </source>
</evidence>
<evidence type="ECO:0000256" key="1">
    <source>
        <dbReference type="ARBA" id="ARBA00023015"/>
    </source>
</evidence>
<dbReference type="PANTHER" id="PTHR43537:SF5">
    <property type="entry name" value="UXU OPERON TRANSCRIPTIONAL REGULATOR"/>
    <property type="match status" value="1"/>
</dbReference>
<dbReference type="PRINTS" id="PR00035">
    <property type="entry name" value="HTHGNTR"/>
</dbReference>
<evidence type="ECO:0000256" key="2">
    <source>
        <dbReference type="ARBA" id="ARBA00023125"/>
    </source>
</evidence>
<dbReference type="RefSeq" id="WP_002599824.1">
    <property type="nucleotide sequence ID" value="NZ_CACRUH010000095.1"/>
</dbReference>
<dbReference type="SMART" id="SM00345">
    <property type="entry name" value="HTH_GNTR"/>
    <property type="match status" value="1"/>
</dbReference>
<dbReference type="CDD" id="cd07377">
    <property type="entry name" value="WHTH_GntR"/>
    <property type="match status" value="1"/>
</dbReference>
<accession>A0A374PCM3</accession>
<sequence length="234" mass="26978">MAGNDRKRLETIGQKTIVDQIINTLTESIIRGDYKSGSKLPSEFELMEELQVSRNSLREAMKILATMGIVEIKRGDGTYICSQVNPTLFDRLVYSMIYDVSSSDELLELRQILDESTVQLAMSKITPEEVEKLQHSIDKMKDACKNQDVEQMQTCDLEFHMLLIDSCKNIFFIRILKSVYSIFEKSIVENVRKETVDSKAPLYHQRILDCIVNKDYNTVHEVVAESLATWRERV</sequence>
<dbReference type="InterPro" id="IPR011711">
    <property type="entry name" value="GntR_C"/>
</dbReference>
<evidence type="ECO:0000256" key="3">
    <source>
        <dbReference type="ARBA" id="ARBA00023163"/>
    </source>
</evidence>
<keyword evidence="3" id="KW-0804">Transcription</keyword>
<organism evidence="6 8">
    <name type="scientific">Hungatella hathewayi</name>
    <dbReference type="NCBI Taxonomy" id="154046"/>
    <lineage>
        <taxon>Bacteria</taxon>
        <taxon>Bacillati</taxon>
        <taxon>Bacillota</taxon>
        <taxon>Clostridia</taxon>
        <taxon>Lachnospirales</taxon>
        <taxon>Lachnospiraceae</taxon>
        <taxon>Hungatella</taxon>
    </lineage>
</organism>
<dbReference type="InterPro" id="IPR036390">
    <property type="entry name" value="WH_DNA-bd_sf"/>
</dbReference>
<evidence type="ECO:0000313" key="6">
    <source>
        <dbReference type="EMBL" id="RGJ07858.1"/>
    </source>
</evidence>
<gene>
    <name evidence="5" type="ORF">DWX31_31435</name>
    <name evidence="6" type="ORF">DXD79_00095</name>
</gene>
<keyword evidence="2" id="KW-0238">DNA-binding</keyword>
<name>A0A374PCM3_9FIRM</name>
<reference evidence="7 8" key="1">
    <citation type="submission" date="2018-08" db="EMBL/GenBank/DDBJ databases">
        <title>A genome reference for cultivated species of the human gut microbiota.</title>
        <authorList>
            <person name="Zou Y."/>
            <person name="Xue W."/>
            <person name="Luo G."/>
        </authorList>
    </citation>
    <scope>NUCLEOTIDE SEQUENCE [LARGE SCALE GENOMIC DNA]</scope>
    <source>
        <strain evidence="5 7">AF19-13AC</strain>
        <strain evidence="6 8">TM09-12</strain>
    </source>
</reference>
<dbReference type="SUPFAM" id="SSF48008">
    <property type="entry name" value="GntR ligand-binding domain-like"/>
    <property type="match status" value="1"/>
</dbReference>
<evidence type="ECO:0000313" key="5">
    <source>
        <dbReference type="EMBL" id="RGD66660.1"/>
    </source>
</evidence>
<evidence type="ECO:0000313" key="7">
    <source>
        <dbReference type="Proteomes" id="UP000261023"/>
    </source>
</evidence>
<feature type="domain" description="HTH gntR-type" evidence="4">
    <location>
        <begin position="15"/>
        <end position="83"/>
    </location>
</feature>
<dbReference type="Pfam" id="PF07729">
    <property type="entry name" value="FCD"/>
    <property type="match status" value="1"/>
</dbReference>
<dbReference type="PANTHER" id="PTHR43537">
    <property type="entry name" value="TRANSCRIPTIONAL REGULATOR, GNTR FAMILY"/>
    <property type="match status" value="1"/>
</dbReference>
<dbReference type="InterPro" id="IPR036388">
    <property type="entry name" value="WH-like_DNA-bd_sf"/>
</dbReference>
<dbReference type="Proteomes" id="UP000263014">
    <property type="component" value="Unassembled WGS sequence"/>
</dbReference>
<dbReference type="Pfam" id="PF00392">
    <property type="entry name" value="GntR"/>
    <property type="match status" value="1"/>
</dbReference>
<dbReference type="OrthoDB" id="9799482at2"/>